<reference evidence="1" key="1">
    <citation type="submission" date="2023-09" db="EMBL/GenBank/DDBJ databases">
        <title>Vallitalea sediminicola and Vallitalea maricola sp. nov., anaerobic bacteria isolated from marine sediment.</title>
        <authorList>
            <person name="Hirano S."/>
            <person name="Maeda A."/>
            <person name="Terahara T."/>
            <person name="Mori K."/>
            <person name="Hamada M."/>
            <person name="Matsumoto R."/>
            <person name="Kobayashi T."/>
        </authorList>
    </citation>
    <scope>NUCLEOTIDE SEQUENCE</scope>
    <source>
        <strain evidence="1">AN17-2</strain>
    </source>
</reference>
<keyword evidence="2" id="KW-1185">Reference proteome</keyword>
<accession>A0ACB5UJD4</accession>
<gene>
    <name evidence="1" type="ORF">AN2V17_23040</name>
</gene>
<sequence length="673" mass="71605">MKKRMKKICSLATVLLMTTSSLSFAADGTIKKDETVYVNLSSAGEVEKIIVSDQIHSDVEGQKVFDSSSLTDIKNVKGEEKPSIDGENIVWELEGNDLFYQGNTDKEIPVEIKVNYYLDGSKIEPSELPGKSGKVKIELETVNKEKHQTVINGETKDIYTPFMVASVVILPDDIFSNVKVNSGKILTEGNNQIVTYVSVPGLSELLPEDATDINIPEKLVIEADAEEFELGPIMSVATCELPEIDEQGDLGSISEMIDSANELESASSKLRDGTKTLSDGQTELADNLVKFRAGVVELGKGSTVLIDGVSKLDLGIGSAYEGATKVADGIRLFVDSAGEFGTGAKAFGEGAKSFAEKAGEFANGANMLSSGLGKLTSSTKELETGAKTLTDGTDKLIAGEKQITTGVTASLKGVQSLIEAVKQQDPKSPMLATLKQIEAGLKAVEDGSNNMTNELNNFKKGQQKLSAGLGELGKGTDTIKETAGLLQAGSKGLVEGADKLSQSAVQLDTGAKKIVGGSTELVTGSQGVSNGLGKLSEGSKAIMAGKDKLVTGNKELLSAANQLVDGGNKLKDGAKELNVNMNRFHQEGIKELSSVLTEKTESLDDLLLVKDELVKLADEYNCFTGIGKDMEGSVKFIMKTEEIKKVKEAVVNTETEDKEKKGFINWIKGLFGK</sequence>
<dbReference type="Proteomes" id="UP001374599">
    <property type="component" value="Unassembled WGS sequence"/>
</dbReference>
<protein>
    <submittedName>
        <fullName evidence="1">Uncharacterized protein</fullName>
    </submittedName>
</protein>
<organism evidence="1 2">
    <name type="scientific">Vallitalea maricola</name>
    <dbReference type="NCBI Taxonomy" id="3074433"/>
    <lineage>
        <taxon>Bacteria</taxon>
        <taxon>Bacillati</taxon>
        <taxon>Bacillota</taxon>
        <taxon>Clostridia</taxon>
        <taxon>Lachnospirales</taxon>
        <taxon>Vallitaleaceae</taxon>
        <taxon>Vallitalea</taxon>
    </lineage>
</organism>
<evidence type="ECO:0000313" key="1">
    <source>
        <dbReference type="EMBL" id="GMQ63071.1"/>
    </source>
</evidence>
<comment type="caution">
    <text evidence="1">The sequence shown here is derived from an EMBL/GenBank/DDBJ whole genome shotgun (WGS) entry which is preliminary data.</text>
</comment>
<name>A0ACB5UJD4_9FIRM</name>
<dbReference type="EMBL" id="BTPU01000035">
    <property type="protein sequence ID" value="GMQ63071.1"/>
    <property type="molecule type" value="Genomic_DNA"/>
</dbReference>
<proteinExistence type="predicted"/>
<evidence type="ECO:0000313" key="2">
    <source>
        <dbReference type="Proteomes" id="UP001374599"/>
    </source>
</evidence>